<dbReference type="PANTHER" id="PTHR48493">
    <property type="entry name" value="UBIQUITIN-LIKE DOMAIN-CONTAINING CTD PHOSPHATASE 1"/>
    <property type="match status" value="1"/>
</dbReference>
<dbReference type="GO" id="GO:0005634">
    <property type="term" value="C:nucleus"/>
    <property type="evidence" value="ECO:0007669"/>
    <property type="project" value="TreeGrafter"/>
</dbReference>
<evidence type="ECO:0000313" key="3">
    <source>
        <dbReference type="EMBL" id="EPQ55336.1"/>
    </source>
</evidence>
<dbReference type="InterPro" id="IPR036412">
    <property type="entry name" value="HAD-like_sf"/>
</dbReference>
<dbReference type="HOGENOM" id="CLU_046931_1_0_1"/>
<dbReference type="GO" id="GO:0090364">
    <property type="term" value="P:regulation of proteasome assembly"/>
    <property type="evidence" value="ECO:0007669"/>
    <property type="project" value="InterPro"/>
</dbReference>
<dbReference type="Gene3D" id="3.10.20.90">
    <property type="entry name" value="Phosphatidylinositol 3-kinase Catalytic Subunit, Chain A, domain 1"/>
    <property type="match status" value="1"/>
</dbReference>
<dbReference type="EMBL" id="KB469302">
    <property type="protein sequence ID" value="EPQ55336.1"/>
    <property type="molecule type" value="Genomic_DNA"/>
</dbReference>
<dbReference type="GO" id="GO:0004722">
    <property type="term" value="F:protein serine/threonine phosphatase activity"/>
    <property type="evidence" value="ECO:0007669"/>
    <property type="project" value="TreeGrafter"/>
</dbReference>
<evidence type="ECO:0000256" key="1">
    <source>
        <dbReference type="SAM" id="MobiDB-lite"/>
    </source>
</evidence>
<evidence type="ECO:0000313" key="4">
    <source>
        <dbReference type="Proteomes" id="UP000030669"/>
    </source>
</evidence>
<dbReference type="Proteomes" id="UP000030669">
    <property type="component" value="Unassembled WGS sequence"/>
</dbReference>
<dbReference type="SUPFAM" id="SSF56784">
    <property type="entry name" value="HAD-like"/>
    <property type="match status" value="1"/>
</dbReference>
<feature type="region of interest" description="Disordered" evidence="1">
    <location>
        <begin position="1"/>
        <end position="44"/>
    </location>
</feature>
<dbReference type="InterPro" id="IPR051658">
    <property type="entry name" value="UBLCP1"/>
</dbReference>
<evidence type="ECO:0000259" key="2">
    <source>
        <dbReference type="PROSITE" id="PS50969"/>
    </source>
</evidence>
<keyword evidence="4" id="KW-1185">Reference proteome</keyword>
<dbReference type="PROSITE" id="PS50969">
    <property type="entry name" value="FCP1"/>
    <property type="match status" value="1"/>
</dbReference>
<dbReference type="AlphaFoldDB" id="S7Q5K7"/>
<protein>
    <submittedName>
        <fullName evidence="3">HAD-like protein</fullName>
    </submittedName>
</protein>
<dbReference type="STRING" id="670483.S7Q5K7"/>
<organism evidence="3 4">
    <name type="scientific">Gloeophyllum trabeum (strain ATCC 11539 / FP-39264 / Madison 617)</name>
    <name type="common">Brown rot fungus</name>
    <dbReference type="NCBI Taxonomy" id="670483"/>
    <lineage>
        <taxon>Eukaryota</taxon>
        <taxon>Fungi</taxon>
        <taxon>Dikarya</taxon>
        <taxon>Basidiomycota</taxon>
        <taxon>Agaricomycotina</taxon>
        <taxon>Agaricomycetes</taxon>
        <taxon>Gloeophyllales</taxon>
        <taxon>Gloeophyllaceae</taxon>
        <taxon>Gloeophyllum</taxon>
    </lineage>
</organism>
<dbReference type="RefSeq" id="XP_007866473.1">
    <property type="nucleotide sequence ID" value="XM_007868282.1"/>
</dbReference>
<dbReference type="KEGG" id="gtr:GLOTRDRAFT_138912"/>
<sequence length="393" mass="44379">MSYIQPTVKAPSAEPDSGGFGPQRPKAQGHEETWTGKVSSGSSCPAETVLETEAEVKRIEHGKEPWYELAISYAGKPISLRLAASDRVSDLKQALYTLTGVPPKRQVIEGFVDGELPPDWVRMDELLLVDGTALLTLKEAFWAQGEEPDTKEVEDPLKDDEIVELSPGGVEEIVNRAHDEGKIQEITKMHQIELLSPLRRGKKLLVLDLDRTIVDILALREGKSSIEECMRPGIHEFLSAVYPDYDICIWSQTKGGEVLDEKLDTLGLTQRDDYKISFVLDRKFMFTAMRYRKGDWSTSLVKPLKVIWNHFPQFSAKNSIHIDDARQVFSLNPRQGLRVPAFQEAGSETAKQDNVLYRLAKYLIFLVDIDDFTTVDHANWELVVDELPSNNER</sequence>
<name>S7Q5K7_GLOTA</name>
<reference evidence="3 4" key="1">
    <citation type="journal article" date="2012" name="Science">
        <title>The Paleozoic origin of enzymatic lignin decomposition reconstructed from 31 fungal genomes.</title>
        <authorList>
            <person name="Floudas D."/>
            <person name="Binder M."/>
            <person name="Riley R."/>
            <person name="Barry K."/>
            <person name="Blanchette R.A."/>
            <person name="Henrissat B."/>
            <person name="Martinez A.T."/>
            <person name="Otillar R."/>
            <person name="Spatafora J.W."/>
            <person name="Yadav J.S."/>
            <person name="Aerts A."/>
            <person name="Benoit I."/>
            <person name="Boyd A."/>
            <person name="Carlson A."/>
            <person name="Copeland A."/>
            <person name="Coutinho P.M."/>
            <person name="de Vries R.P."/>
            <person name="Ferreira P."/>
            <person name="Findley K."/>
            <person name="Foster B."/>
            <person name="Gaskell J."/>
            <person name="Glotzer D."/>
            <person name="Gorecki P."/>
            <person name="Heitman J."/>
            <person name="Hesse C."/>
            <person name="Hori C."/>
            <person name="Igarashi K."/>
            <person name="Jurgens J.A."/>
            <person name="Kallen N."/>
            <person name="Kersten P."/>
            <person name="Kohler A."/>
            <person name="Kuees U."/>
            <person name="Kumar T.K.A."/>
            <person name="Kuo A."/>
            <person name="LaButti K."/>
            <person name="Larrondo L.F."/>
            <person name="Lindquist E."/>
            <person name="Ling A."/>
            <person name="Lombard V."/>
            <person name="Lucas S."/>
            <person name="Lundell T."/>
            <person name="Martin R."/>
            <person name="McLaughlin D.J."/>
            <person name="Morgenstern I."/>
            <person name="Morin E."/>
            <person name="Murat C."/>
            <person name="Nagy L.G."/>
            <person name="Nolan M."/>
            <person name="Ohm R.A."/>
            <person name="Patyshakuliyeva A."/>
            <person name="Rokas A."/>
            <person name="Ruiz-Duenas F.J."/>
            <person name="Sabat G."/>
            <person name="Salamov A."/>
            <person name="Samejima M."/>
            <person name="Schmutz J."/>
            <person name="Slot J.C."/>
            <person name="St John F."/>
            <person name="Stenlid J."/>
            <person name="Sun H."/>
            <person name="Sun S."/>
            <person name="Syed K."/>
            <person name="Tsang A."/>
            <person name="Wiebenga A."/>
            <person name="Young D."/>
            <person name="Pisabarro A."/>
            <person name="Eastwood D.C."/>
            <person name="Martin F."/>
            <person name="Cullen D."/>
            <person name="Grigoriev I.V."/>
            <person name="Hibbett D.S."/>
        </authorList>
    </citation>
    <scope>NUCLEOTIDE SEQUENCE [LARGE SCALE GENOMIC DNA]</scope>
    <source>
        <strain evidence="3 4">ATCC 11539</strain>
    </source>
</reference>
<proteinExistence type="predicted"/>
<dbReference type="GeneID" id="19304112"/>
<dbReference type="InterPro" id="IPR029071">
    <property type="entry name" value="Ubiquitin-like_domsf"/>
</dbReference>
<dbReference type="PANTHER" id="PTHR48493:SF1">
    <property type="entry name" value="UBIQUITIN-LIKE DOMAIN-CONTAINING CTD PHOSPHATASE 1"/>
    <property type="match status" value="1"/>
</dbReference>
<dbReference type="Pfam" id="PF03031">
    <property type="entry name" value="NIF"/>
    <property type="match status" value="1"/>
</dbReference>
<accession>S7Q5K7</accession>
<dbReference type="OrthoDB" id="1711508at2759"/>
<gene>
    <name evidence="3" type="ORF">GLOTRDRAFT_138912</name>
</gene>
<feature type="domain" description="FCP1 homology" evidence="2">
    <location>
        <begin position="198"/>
        <end position="366"/>
    </location>
</feature>
<dbReference type="eggNOG" id="KOG1605">
    <property type="taxonomic scope" value="Eukaryota"/>
</dbReference>
<dbReference type="SUPFAM" id="SSF54236">
    <property type="entry name" value="Ubiquitin-like"/>
    <property type="match status" value="1"/>
</dbReference>
<dbReference type="Gene3D" id="3.40.50.1000">
    <property type="entry name" value="HAD superfamily/HAD-like"/>
    <property type="match status" value="1"/>
</dbReference>
<dbReference type="InterPro" id="IPR023214">
    <property type="entry name" value="HAD_sf"/>
</dbReference>
<dbReference type="SMART" id="SM00577">
    <property type="entry name" value="CPDc"/>
    <property type="match status" value="1"/>
</dbReference>
<dbReference type="InterPro" id="IPR004274">
    <property type="entry name" value="FCP1_dom"/>
</dbReference>